<evidence type="ECO:0000256" key="8">
    <source>
        <dbReference type="ARBA" id="ARBA00039149"/>
    </source>
</evidence>
<accession>A0A6B3NBW6</accession>
<comment type="function">
    <text evidence="10">Catalyzes the ATP-dependent conversion of 7-carboxy-7-deazaguanine (CDG) to 7-cyano-7-deazaguanine (preQ(0)).</text>
</comment>
<dbReference type="UniPathway" id="UPA00391"/>
<feature type="binding site" evidence="10">
    <location>
        <begin position="12"/>
        <end position="22"/>
    </location>
    <ligand>
        <name>ATP</name>
        <dbReference type="ChEBI" id="CHEBI:30616"/>
    </ligand>
</feature>
<protein>
    <recommendedName>
        <fullName evidence="8 10">7-cyano-7-deazaguanine synthase</fullName>
        <ecNumber evidence="8 10">6.3.4.20</ecNumber>
    </recommendedName>
    <alternativeName>
        <fullName evidence="10">7-cyano-7-carbaguanine synthase</fullName>
    </alternativeName>
    <alternativeName>
        <fullName evidence="10">PreQ(0) synthase</fullName>
    </alternativeName>
    <alternativeName>
        <fullName evidence="10">Queuosine biosynthesis protein QueC</fullName>
    </alternativeName>
</protein>
<feature type="binding site" evidence="10">
    <location>
        <position position="206"/>
    </location>
    <ligand>
        <name>Zn(2+)</name>
        <dbReference type="ChEBI" id="CHEBI:29105"/>
    </ligand>
</feature>
<dbReference type="PANTHER" id="PTHR42914">
    <property type="entry name" value="7-CYANO-7-DEAZAGUANINE SYNTHASE"/>
    <property type="match status" value="1"/>
</dbReference>
<dbReference type="HAMAP" id="MF_01633">
    <property type="entry name" value="QueC"/>
    <property type="match status" value="1"/>
</dbReference>
<comment type="similarity">
    <text evidence="7 10">Belongs to the QueC family.</text>
</comment>
<feature type="binding site" evidence="10">
    <location>
        <position position="212"/>
    </location>
    <ligand>
        <name>Zn(2+)</name>
        <dbReference type="ChEBI" id="CHEBI:29105"/>
    </ligand>
</feature>
<reference evidence="11" key="1">
    <citation type="submission" date="2019-11" db="EMBL/GenBank/DDBJ databases">
        <title>Genomic insights into an expanded diversity of filamentous marine cyanobacteria reveals the extraordinary biosynthetic potential of Moorea and Okeania.</title>
        <authorList>
            <person name="Ferreira Leao T."/>
            <person name="Wang M."/>
            <person name="Moss N."/>
            <person name="Da Silva R."/>
            <person name="Sanders J."/>
            <person name="Nurk S."/>
            <person name="Gurevich A."/>
            <person name="Humphrey G."/>
            <person name="Reher R."/>
            <person name="Zhu Q."/>
            <person name="Belda-Ferre P."/>
            <person name="Glukhov E."/>
            <person name="Rex R."/>
            <person name="Dorrestein P.C."/>
            <person name="Knight R."/>
            <person name="Pevzner P."/>
            <person name="Gerwick W.H."/>
            <person name="Gerwick L."/>
        </authorList>
    </citation>
    <scope>NUCLEOTIDE SEQUENCE</scope>
    <source>
        <strain evidence="11">SIO1C4</strain>
    </source>
</reference>
<evidence type="ECO:0000256" key="10">
    <source>
        <dbReference type="HAMAP-Rule" id="MF_01633"/>
    </source>
</evidence>
<comment type="pathway">
    <text evidence="1 10">Purine metabolism; 7-cyano-7-deazaguanine biosynthesis.</text>
</comment>
<evidence type="ECO:0000256" key="3">
    <source>
        <dbReference type="ARBA" id="ARBA00022723"/>
    </source>
</evidence>
<dbReference type="EMBL" id="JAAHFQ010000075">
    <property type="protein sequence ID" value="NER27131.1"/>
    <property type="molecule type" value="Genomic_DNA"/>
</dbReference>
<dbReference type="InterPro" id="IPR014729">
    <property type="entry name" value="Rossmann-like_a/b/a_fold"/>
</dbReference>
<sequence length="236" mass="25607">MTVSKSKALCVFSGGQDSTTCAALACQQFDEVHAITFDYGQRHLVELESAITLAKKLKLTSHEIVKLGPILKGTSPLVSDNPLGQYKSAEELPGGVEPTFVPARNILFLTLAANRAAVRGIKDIFIGVCEADFAGYYDCRQVFVDAMAKALGEGIWGNPTSFVIHTPLMQLTKAESVKLAVDVLGDRFQEVLELTHTCYAGVKGGCGKCHACLIRDRGFLEAGIEDPIWKFRKVVL</sequence>
<keyword evidence="6 10" id="KW-0067">ATP-binding</keyword>
<feature type="binding site" evidence="10">
    <location>
        <position position="198"/>
    </location>
    <ligand>
        <name>Zn(2+)</name>
        <dbReference type="ChEBI" id="CHEBI:29105"/>
    </ligand>
</feature>
<dbReference type="GO" id="GO:0005524">
    <property type="term" value="F:ATP binding"/>
    <property type="evidence" value="ECO:0007669"/>
    <property type="project" value="UniProtKB-UniRule"/>
</dbReference>
<dbReference type="NCBIfam" id="TIGR00364">
    <property type="entry name" value="7-cyano-7-deazaguanine synthase QueC"/>
    <property type="match status" value="1"/>
</dbReference>
<evidence type="ECO:0000256" key="6">
    <source>
        <dbReference type="ARBA" id="ARBA00022840"/>
    </source>
</evidence>
<evidence type="ECO:0000313" key="11">
    <source>
        <dbReference type="EMBL" id="NER27131.1"/>
    </source>
</evidence>
<feature type="binding site" evidence="10">
    <location>
        <position position="209"/>
    </location>
    <ligand>
        <name>Zn(2+)</name>
        <dbReference type="ChEBI" id="CHEBI:29105"/>
    </ligand>
</feature>
<comment type="cofactor">
    <cofactor evidence="10">
        <name>Zn(2+)</name>
        <dbReference type="ChEBI" id="CHEBI:29105"/>
    </cofactor>
    <text evidence="10">Binds 1 zinc ion per subunit.</text>
</comment>
<dbReference type="GO" id="GO:0008616">
    <property type="term" value="P:tRNA queuosine(34) biosynthetic process"/>
    <property type="evidence" value="ECO:0007669"/>
    <property type="project" value="UniProtKB-UniRule"/>
</dbReference>
<dbReference type="GO" id="GO:0008270">
    <property type="term" value="F:zinc ion binding"/>
    <property type="evidence" value="ECO:0007669"/>
    <property type="project" value="UniProtKB-UniRule"/>
</dbReference>
<dbReference type="PANTHER" id="PTHR42914:SF1">
    <property type="entry name" value="7-CYANO-7-DEAZAGUANINE SYNTHASE"/>
    <property type="match status" value="1"/>
</dbReference>
<dbReference type="Gene3D" id="3.40.50.620">
    <property type="entry name" value="HUPs"/>
    <property type="match status" value="1"/>
</dbReference>
<proteinExistence type="inferred from homology"/>
<evidence type="ECO:0000256" key="9">
    <source>
        <dbReference type="ARBA" id="ARBA00047890"/>
    </source>
</evidence>
<dbReference type="GO" id="GO:0016879">
    <property type="term" value="F:ligase activity, forming carbon-nitrogen bonds"/>
    <property type="evidence" value="ECO:0007669"/>
    <property type="project" value="UniProtKB-UniRule"/>
</dbReference>
<evidence type="ECO:0000256" key="7">
    <source>
        <dbReference type="ARBA" id="ARBA00037993"/>
    </source>
</evidence>
<organism evidence="11">
    <name type="scientific">Symploca sp. SIO1C4</name>
    <dbReference type="NCBI Taxonomy" id="2607765"/>
    <lineage>
        <taxon>Bacteria</taxon>
        <taxon>Bacillati</taxon>
        <taxon>Cyanobacteriota</taxon>
        <taxon>Cyanophyceae</taxon>
        <taxon>Coleofasciculales</taxon>
        <taxon>Coleofasciculaceae</taxon>
        <taxon>Symploca</taxon>
    </lineage>
</organism>
<dbReference type="PIRSF" id="PIRSF006293">
    <property type="entry name" value="ExsB"/>
    <property type="match status" value="1"/>
</dbReference>
<keyword evidence="3 10" id="KW-0479">Metal-binding</keyword>
<dbReference type="SUPFAM" id="SSF52402">
    <property type="entry name" value="Adenine nucleotide alpha hydrolases-like"/>
    <property type="match status" value="1"/>
</dbReference>
<keyword evidence="2 10" id="KW-0436">Ligase</keyword>
<comment type="caution">
    <text evidence="11">The sequence shown here is derived from an EMBL/GenBank/DDBJ whole genome shotgun (WGS) entry which is preliminary data.</text>
</comment>
<evidence type="ECO:0000256" key="4">
    <source>
        <dbReference type="ARBA" id="ARBA00022741"/>
    </source>
</evidence>
<evidence type="ECO:0000256" key="2">
    <source>
        <dbReference type="ARBA" id="ARBA00022598"/>
    </source>
</evidence>
<dbReference type="CDD" id="cd01995">
    <property type="entry name" value="QueC-like"/>
    <property type="match status" value="1"/>
</dbReference>
<dbReference type="InterPro" id="IPR018317">
    <property type="entry name" value="QueC"/>
</dbReference>
<comment type="catalytic activity">
    <reaction evidence="9 10">
        <text>7-carboxy-7-carbaguanine + NH4(+) + 2 ATP = 7-cyano-7-carbaguanine + 2 AMP + 2 diphosphate + 2 H(+)</text>
        <dbReference type="Rhea" id="RHEA:27982"/>
        <dbReference type="ChEBI" id="CHEBI:15378"/>
        <dbReference type="ChEBI" id="CHEBI:28938"/>
        <dbReference type="ChEBI" id="CHEBI:30616"/>
        <dbReference type="ChEBI" id="CHEBI:33019"/>
        <dbReference type="ChEBI" id="CHEBI:45075"/>
        <dbReference type="ChEBI" id="CHEBI:61036"/>
        <dbReference type="ChEBI" id="CHEBI:456215"/>
        <dbReference type="EC" id="6.3.4.20"/>
    </reaction>
</comment>
<keyword evidence="10" id="KW-0671">Queuosine biosynthesis</keyword>
<dbReference type="EC" id="6.3.4.20" evidence="8 10"/>
<keyword evidence="4 10" id="KW-0547">Nucleotide-binding</keyword>
<dbReference type="Pfam" id="PF06508">
    <property type="entry name" value="QueC"/>
    <property type="match status" value="1"/>
</dbReference>
<name>A0A6B3NBW6_9CYAN</name>
<keyword evidence="5 10" id="KW-0862">Zinc</keyword>
<evidence type="ECO:0000256" key="1">
    <source>
        <dbReference type="ARBA" id="ARBA00005061"/>
    </source>
</evidence>
<evidence type="ECO:0000256" key="5">
    <source>
        <dbReference type="ARBA" id="ARBA00022833"/>
    </source>
</evidence>
<dbReference type="AlphaFoldDB" id="A0A6B3NBW6"/>
<gene>
    <name evidence="10 11" type="primary">queC</name>
    <name evidence="11" type="ORF">F6J89_05710</name>
</gene>